<dbReference type="InterPro" id="IPR008735">
    <property type="entry name" value="PSP94"/>
</dbReference>
<evidence type="ECO:0000256" key="4">
    <source>
        <dbReference type="ARBA" id="ARBA00023157"/>
    </source>
</evidence>
<dbReference type="Pfam" id="PF05825">
    <property type="entry name" value="PSP94"/>
    <property type="match status" value="1"/>
</dbReference>
<organism evidence="6 7">
    <name type="scientific">Phrynosoma platyrhinos</name>
    <name type="common">Desert horned lizard</name>
    <dbReference type="NCBI Taxonomy" id="52577"/>
    <lineage>
        <taxon>Eukaryota</taxon>
        <taxon>Metazoa</taxon>
        <taxon>Chordata</taxon>
        <taxon>Craniata</taxon>
        <taxon>Vertebrata</taxon>
        <taxon>Euteleostomi</taxon>
        <taxon>Lepidosauria</taxon>
        <taxon>Squamata</taxon>
        <taxon>Bifurcata</taxon>
        <taxon>Unidentata</taxon>
        <taxon>Episquamata</taxon>
        <taxon>Toxicofera</taxon>
        <taxon>Iguania</taxon>
        <taxon>Phrynosomatidae</taxon>
        <taxon>Phrynosomatinae</taxon>
        <taxon>Phrynosoma</taxon>
    </lineage>
</organism>
<comment type="subcellular location">
    <subcellularLocation>
        <location evidence="1">Secreted</location>
    </subcellularLocation>
</comment>
<evidence type="ECO:0000313" key="6">
    <source>
        <dbReference type="EMBL" id="KAH0623082.1"/>
    </source>
</evidence>
<evidence type="ECO:0000256" key="3">
    <source>
        <dbReference type="ARBA" id="ARBA00022525"/>
    </source>
</evidence>
<keyword evidence="7" id="KW-1185">Reference proteome</keyword>
<feature type="signal peptide" evidence="5">
    <location>
        <begin position="1"/>
        <end position="19"/>
    </location>
</feature>
<name>A0ABQ7T042_PHRPL</name>
<dbReference type="EMBL" id="JAIPUX010003283">
    <property type="protein sequence ID" value="KAH0623082.1"/>
    <property type="molecule type" value="Genomic_DNA"/>
</dbReference>
<gene>
    <name evidence="6" type="ORF">JD844_031011</name>
</gene>
<evidence type="ECO:0000313" key="7">
    <source>
        <dbReference type="Proteomes" id="UP000826234"/>
    </source>
</evidence>
<keyword evidence="3" id="KW-0964">Secreted</keyword>
<protein>
    <submittedName>
        <fullName evidence="6">Uncharacterized protein</fullName>
    </submittedName>
</protein>
<dbReference type="PANTHER" id="PTHR10500">
    <property type="entry name" value="BETA-MICROSEMINOPROTEIN"/>
    <property type="match status" value="1"/>
</dbReference>
<dbReference type="PANTHER" id="PTHR10500:SF7">
    <property type="entry name" value="BETA-MICROSEMINOPROTEIN"/>
    <property type="match status" value="1"/>
</dbReference>
<proteinExistence type="inferred from homology"/>
<evidence type="ECO:0000256" key="1">
    <source>
        <dbReference type="ARBA" id="ARBA00004613"/>
    </source>
</evidence>
<dbReference type="Proteomes" id="UP000826234">
    <property type="component" value="Unassembled WGS sequence"/>
</dbReference>
<feature type="chain" id="PRO_5045316968" evidence="5">
    <location>
        <begin position="20"/>
        <end position="110"/>
    </location>
</feature>
<keyword evidence="5" id="KW-0732">Signal</keyword>
<accession>A0ABQ7T042</accession>
<sequence length="110" mass="12143">MNALFCLSVICAALAVCHGSCFMEKHEAVIKNGQLVVPKMCVDKYDGSKHPIGKRWNTADCMECDCDATGMQCCTRYSGLAHIEGCTGKVDKKTCQYKYFKADDPSKPCF</sequence>
<evidence type="ECO:0000256" key="2">
    <source>
        <dbReference type="ARBA" id="ARBA00010352"/>
    </source>
</evidence>
<evidence type="ECO:0000256" key="5">
    <source>
        <dbReference type="SAM" id="SignalP"/>
    </source>
</evidence>
<reference evidence="6 7" key="1">
    <citation type="journal article" date="2022" name="Gigascience">
        <title>A chromosome-level genome assembly and annotation of the desert horned lizard, Phrynosoma platyrhinos, provides insight into chromosomal rearrangements among reptiles.</title>
        <authorList>
            <person name="Koochekian N."/>
            <person name="Ascanio A."/>
            <person name="Farleigh K."/>
            <person name="Card D.C."/>
            <person name="Schield D.R."/>
            <person name="Castoe T.A."/>
            <person name="Jezkova T."/>
        </authorList>
    </citation>
    <scope>NUCLEOTIDE SEQUENCE [LARGE SCALE GENOMIC DNA]</scope>
    <source>
        <strain evidence="6">NK-2021</strain>
    </source>
</reference>
<keyword evidence="4" id="KW-1015">Disulfide bond</keyword>
<comment type="similarity">
    <text evidence="2">Belongs to the beta-microseminoprotein family.</text>
</comment>
<dbReference type="Gene3D" id="2.60.40.1900">
    <property type="entry name" value="Beta-microseminoprotein (PSP94) domain"/>
    <property type="match status" value="1"/>
</dbReference>
<comment type="caution">
    <text evidence="6">The sequence shown here is derived from an EMBL/GenBank/DDBJ whole genome shotgun (WGS) entry which is preliminary data.</text>
</comment>